<keyword evidence="3" id="KW-1185">Reference proteome</keyword>
<dbReference type="PANTHER" id="PTHR15901">
    <property type="entry name" value="TESTICULAR HAPLOID EXPRESSED GENE PROTEIN"/>
    <property type="match status" value="1"/>
</dbReference>
<dbReference type="AlphaFoldDB" id="A0A8S4AD82"/>
<comment type="caution">
    <text evidence="2">The sequence shown here is derived from an EMBL/GenBank/DDBJ whole genome shotgun (WGS) entry which is preliminary data.</text>
</comment>
<dbReference type="PANTHER" id="PTHR15901:SF16">
    <property type="entry name" value="TESTICULAR HAPLOID EXPRESSED GENE PROTEIN"/>
    <property type="match status" value="1"/>
</dbReference>
<organism evidence="2 3">
    <name type="scientific">Menidia menidia</name>
    <name type="common">Atlantic silverside</name>
    <dbReference type="NCBI Taxonomy" id="238744"/>
    <lineage>
        <taxon>Eukaryota</taxon>
        <taxon>Metazoa</taxon>
        <taxon>Chordata</taxon>
        <taxon>Craniata</taxon>
        <taxon>Vertebrata</taxon>
        <taxon>Euteleostomi</taxon>
        <taxon>Actinopterygii</taxon>
        <taxon>Neopterygii</taxon>
        <taxon>Teleostei</taxon>
        <taxon>Neoteleostei</taxon>
        <taxon>Acanthomorphata</taxon>
        <taxon>Ovalentaria</taxon>
        <taxon>Atherinomorphae</taxon>
        <taxon>Atheriniformes</taxon>
        <taxon>Atherinopsidae</taxon>
        <taxon>Menidiinae</taxon>
        <taxon>Menidia</taxon>
    </lineage>
</organism>
<dbReference type="InterPro" id="IPR042401">
    <property type="entry name" value="SPMAP2-like"/>
</dbReference>
<dbReference type="Proteomes" id="UP000677803">
    <property type="component" value="Unassembled WGS sequence"/>
</dbReference>
<proteinExistence type="predicted"/>
<keyword evidence="1" id="KW-0677">Repeat</keyword>
<evidence type="ECO:0000313" key="2">
    <source>
        <dbReference type="EMBL" id="CAG5866639.1"/>
    </source>
</evidence>
<evidence type="ECO:0000256" key="1">
    <source>
        <dbReference type="ARBA" id="ARBA00022737"/>
    </source>
</evidence>
<dbReference type="InterPro" id="IPR006623">
    <property type="entry name" value="THEG"/>
</dbReference>
<protein>
    <submittedName>
        <fullName evidence="2">(Atlantic silverside) hypothetical protein</fullName>
    </submittedName>
</protein>
<gene>
    <name evidence="2" type="ORF">MMEN_LOCUS3349</name>
</gene>
<dbReference type="SMART" id="SM00705">
    <property type="entry name" value="THEG"/>
    <property type="match status" value="5"/>
</dbReference>
<name>A0A8S4AD82_9TELE</name>
<dbReference type="Pfam" id="PF14912">
    <property type="entry name" value="THEG"/>
    <property type="match status" value="3"/>
</dbReference>
<evidence type="ECO:0000313" key="3">
    <source>
        <dbReference type="Proteomes" id="UP000677803"/>
    </source>
</evidence>
<accession>A0A8S4AD82</accession>
<dbReference type="EMBL" id="CAJRST010002224">
    <property type="protein sequence ID" value="CAG5866639.1"/>
    <property type="molecule type" value="Genomic_DNA"/>
</dbReference>
<sequence>METRLHQLAQPKPNQLQFPDRRSVYWLEKLPPETTRSTTKIELTPRWSDLCKTKKFYTKVTVSPVWEVSEWALQFEPSKRLCSMAEPRAPVAGWQPDRPLLAPLSRASLRAEASTRICQLAQPMRRQVLEGSSCRSKPLSLTHLASKASAHIELLATPKHNHPKFEGECSACWPISRAARRYVPTQRLLDLSCPKERTALFEAYDPYAVSRAARSAAPSPRIKELCLPLPRKCSS</sequence>
<reference evidence="2" key="1">
    <citation type="submission" date="2021-05" db="EMBL/GenBank/DDBJ databases">
        <authorList>
            <person name="Tigano A."/>
        </authorList>
    </citation>
    <scope>NUCLEOTIDE SEQUENCE</scope>
</reference>
<dbReference type="OrthoDB" id="25466at2759"/>
<dbReference type="GO" id="GO:0007283">
    <property type="term" value="P:spermatogenesis"/>
    <property type="evidence" value="ECO:0007669"/>
    <property type="project" value="TreeGrafter"/>
</dbReference>
<feature type="non-terminal residue" evidence="2">
    <location>
        <position position="1"/>
    </location>
</feature>